<dbReference type="GO" id="GO:0003677">
    <property type="term" value="F:DNA binding"/>
    <property type="evidence" value="ECO:0007669"/>
    <property type="project" value="UniProtKB-KW"/>
</dbReference>
<evidence type="ECO:0000259" key="5">
    <source>
        <dbReference type="PROSITE" id="PS50931"/>
    </source>
</evidence>
<dbReference type="AlphaFoldDB" id="A0A9D2IG81"/>
<dbReference type="InterPro" id="IPR036388">
    <property type="entry name" value="WH-like_DNA-bd_sf"/>
</dbReference>
<reference evidence="6" key="2">
    <citation type="submission" date="2021-04" db="EMBL/GenBank/DDBJ databases">
        <authorList>
            <person name="Gilroy R."/>
        </authorList>
    </citation>
    <scope>NUCLEOTIDE SEQUENCE</scope>
    <source>
        <strain evidence="6">CHK192-9172</strain>
    </source>
</reference>
<evidence type="ECO:0000313" key="6">
    <source>
        <dbReference type="EMBL" id="HIZ08154.1"/>
    </source>
</evidence>
<dbReference type="InterPro" id="IPR005119">
    <property type="entry name" value="LysR_subst-bd"/>
</dbReference>
<accession>A0A9D2IG81</accession>
<dbReference type="PRINTS" id="PR00039">
    <property type="entry name" value="HTHLYSR"/>
</dbReference>
<feature type="domain" description="HTH lysR-type" evidence="5">
    <location>
        <begin position="1"/>
        <end position="58"/>
    </location>
</feature>
<keyword evidence="2" id="KW-0805">Transcription regulation</keyword>
<dbReference type="PROSITE" id="PS50931">
    <property type="entry name" value="HTH_LYSR"/>
    <property type="match status" value="1"/>
</dbReference>
<dbReference type="Proteomes" id="UP000824024">
    <property type="component" value="Unassembled WGS sequence"/>
</dbReference>
<dbReference type="SUPFAM" id="SSF53850">
    <property type="entry name" value="Periplasmic binding protein-like II"/>
    <property type="match status" value="1"/>
</dbReference>
<proteinExistence type="inferred from homology"/>
<dbReference type="Gene3D" id="1.10.10.10">
    <property type="entry name" value="Winged helix-like DNA-binding domain superfamily/Winged helix DNA-binding domain"/>
    <property type="match status" value="1"/>
</dbReference>
<organism evidence="6 7">
    <name type="scientific">Candidatus Eubacterium avistercoris</name>
    <dbReference type="NCBI Taxonomy" id="2838567"/>
    <lineage>
        <taxon>Bacteria</taxon>
        <taxon>Bacillati</taxon>
        <taxon>Bacillota</taxon>
        <taxon>Clostridia</taxon>
        <taxon>Eubacteriales</taxon>
        <taxon>Eubacteriaceae</taxon>
        <taxon>Eubacterium</taxon>
    </lineage>
</organism>
<dbReference type="Pfam" id="PF03466">
    <property type="entry name" value="LysR_substrate"/>
    <property type="match status" value="1"/>
</dbReference>
<dbReference type="GO" id="GO:0003700">
    <property type="term" value="F:DNA-binding transcription factor activity"/>
    <property type="evidence" value="ECO:0007669"/>
    <property type="project" value="InterPro"/>
</dbReference>
<dbReference type="CDD" id="cd05466">
    <property type="entry name" value="PBP2_LTTR_substrate"/>
    <property type="match status" value="1"/>
</dbReference>
<dbReference type="InterPro" id="IPR036390">
    <property type="entry name" value="WH_DNA-bd_sf"/>
</dbReference>
<evidence type="ECO:0000256" key="1">
    <source>
        <dbReference type="ARBA" id="ARBA00009437"/>
    </source>
</evidence>
<keyword evidence="4" id="KW-0804">Transcription</keyword>
<evidence type="ECO:0000313" key="7">
    <source>
        <dbReference type="Proteomes" id="UP000824024"/>
    </source>
</evidence>
<evidence type="ECO:0000256" key="4">
    <source>
        <dbReference type="ARBA" id="ARBA00023163"/>
    </source>
</evidence>
<dbReference type="Gene3D" id="3.40.190.290">
    <property type="match status" value="1"/>
</dbReference>
<name>A0A9D2IG81_9FIRM</name>
<comment type="caution">
    <text evidence="6">The sequence shown here is derived from an EMBL/GenBank/DDBJ whole genome shotgun (WGS) entry which is preliminary data.</text>
</comment>
<dbReference type="PANTHER" id="PTHR30346:SF28">
    <property type="entry name" value="HTH-TYPE TRANSCRIPTIONAL REGULATOR CYNR"/>
    <property type="match status" value="1"/>
</dbReference>
<sequence length="313" mass="36468">MEYQRIKYFLKAAKTQNFSQAAKELYISPQALTKQIALLEEDLGVKLFERSTRNVHLNEAGIFAENKLRLADQMLEDAIRQIREFAAKASGKVRVGFFSALPKEELITPVLSLILANFPGSHMELKMLELTQIRQEMTEGGLDFAFTNAHCEEDWRDCRKMVFQNLPVQVVVSMYHPWALKKSITREDMEQEVFLKLEQHIPYKKEVGKNGFYEHIPCREVMKIPNFDTLITLLSQGRGFAVFPKAFHDSKEVKFQYFDVPGRSLWFQTVCFFHADEPNPKILQILQLIREEFGLSEKDFPDEQINWTPESEH</sequence>
<evidence type="ECO:0000256" key="2">
    <source>
        <dbReference type="ARBA" id="ARBA00023015"/>
    </source>
</evidence>
<reference evidence="6" key="1">
    <citation type="journal article" date="2021" name="PeerJ">
        <title>Extensive microbial diversity within the chicken gut microbiome revealed by metagenomics and culture.</title>
        <authorList>
            <person name="Gilroy R."/>
            <person name="Ravi A."/>
            <person name="Getino M."/>
            <person name="Pursley I."/>
            <person name="Horton D.L."/>
            <person name="Alikhan N.F."/>
            <person name="Baker D."/>
            <person name="Gharbi K."/>
            <person name="Hall N."/>
            <person name="Watson M."/>
            <person name="Adriaenssens E.M."/>
            <person name="Foster-Nyarko E."/>
            <person name="Jarju S."/>
            <person name="Secka A."/>
            <person name="Antonio M."/>
            <person name="Oren A."/>
            <person name="Chaudhuri R.R."/>
            <person name="La Ragione R."/>
            <person name="Hildebrand F."/>
            <person name="Pallen M.J."/>
        </authorList>
    </citation>
    <scope>NUCLEOTIDE SEQUENCE</scope>
    <source>
        <strain evidence="6">CHK192-9172</strain>
    </source>
</reference>
<gene>
    <name evidence="6" type="ORF">IAA08_09485</name>
</gene>
<dbReference type="SUPFAM" id="SSF46785">
    <property type="entry name" value="Winged helix' DNA-binding domain"/>
    <property type="match status" value="1"/>
</dbReference>
<evidence type="ECO:0000256" key="3">
    <source>
        <dbReference type="ARBA" id="ARBA00023125"/>
    </source>
</evidence>
<dbReference type="Pfam" id="PF00126">
    <property type="entry name" value="HTH_1"/>
    <property type="match status" value="1"/>
</dbReference>
<dbReference type="GO" id="GO:0032993">
    <property type="term" value="C:protein-DNA complex"/>
    <property type="evidence" value="ECO:0007669"/>
    <property type="project" value="TreeGrafter"/>
</dbReference>
<protein>
    <submittedName>
        <fullName evidence="6">LysR family transcriptional regulator</fullName>
    </submittedName>
</protein>
<dbReference type="EMBL" id="DXCH01000262">
    <property type="protein sequence ID" value="HIZ08154.1"/>
    <property type="molecule type" value="Genomic_DNA"/>
</dbReference>
<comment type="similarity">
    <text evidence="1">Belongs to the LysR transcriptional regulatory family.</text>
</comment>
<dbReference type="PANTHER" id="PTHR30346">
    <property type="entry name" value="TRANSCRIPTIONAL DUAL REGULATOR HCAR-RELATED"/>
    <property type="match status" value="1"/>
</dbReference>
<keyword evidence="3" id="KW-0238">DNA-binding</keyword>
<dbReference type="InterPro" id="IPR000847">
    <property type="entry name" value="LysR_HTH_N"/>
</dbReference>